<proteinExistence type="predicted"/>
<keyword evidence="1" id="KW-0805">Transcription regulation</keyword>
<dbReference type="Pfam" id="PF12833">
    <property type="entry name" value="HTH_18"/>
    <property type="match status" value="1"/>
</dbReference>
<dbReference type="EMBL" id="CP113524">
    <property type="protein sequence ID" value="WAJ25915.1"/>
    <property type="molecule type" value="Genomic_DNA"/>
</dbReference>
<dbReference type="InterPro" id="IPR029787">
    <property type="entry name" value="Nucleotide_cyclase"/>
</dbReference>
<keyword evidence="2" id="KW-0238">DNA-binding</keyword>
<sequence length="438" mass="50968">MNSFYILNDAIRYVEDHIYEPITPEDIASACNYSVSNLKYLFQKVFQYGMMDYVNKRKITEAAGRLIQTEETVGSVAYHYGYSSQEVFTRAFYKVWDETPGTYRKNHQFYRFFPMQEFIYDSCKVFRRRFDLRPLFRELKQTDSSIVACFDIIGIRFIKTCFGREAGDAAALKALQRIESLTKRGGHLYRMAGDKFVVNFESSDYETVRCAVVEVLSCNTNPFLYKENTIPLPMFAGIGDVSAKENTEDNLFPFLDDILKSAHKRLERTFRGMDGCDYFKMVYEENSGLYQGFALNTWKGSRMGRTGLISHVPGEETQSVFRLDHETSPVRWNTSGQEYELFFPQGEFWYKKTVFDSLGNMVREHYYIIRDLTCCDRSTVTFTLLFLEIVKTLEGKILTLNEGELKEALHDGSISKKDYHFIKSTGESIRNMIEKKTE</sequence>
<dbReference type="PANTHER" id="PTHR47504">
    <property type="entry name" value="RIGHT ORIGIN-BINDING PROTEIN"/>
    <property type="match status" value="1"/>
</dbReference>
<dbReference type="PANTHER" id="PTHR47504:SF5">
    <property type="entry name" value="RIGHT ORIGIN-BINDING PROTEIN"/>
    <property type="match status" value="1"/>
</dbReference>
<dbReference type="Gene3D" id="3.30.70.270">
    <property type="match status" value="1"/>
</dbReference>
<dbReference type="InterPro" id="IPR035930">
    <property type="entry name" value="FomD-like_sf"/>
</dbReference>
<dbReference type="InterPro" id="IPR043128">
    <property type="entry name" value="Rev_trsase/Diguanyl_cyclase"/>
</dbReference>
<dbReference type="SUPFAM" id="SSF55073">
    <property type="entry name" value="Nucleotide cyclase"/>
    <property type="match status" value="1"/>
</dbReference>
<keyword evidence="3" id="KW-0804">Transcription</keyword>
<dbReference type="InterPro" id="IPR018060">
    <property type="entry name" value="HTH_AraC"/>
</dbReference>
<evidence type="ECO:0000259" key="4">
    <source>
        <dbReference type="PROSITE" id="PS01124"/>
    </source>
</evidence>
<keyword evidence="6" id="KW-1185">Reference proteome</keyword>
<dbReference type="Pfam" id="PF04167">
    <property type="entry name" value="DUF402"/>
    <property type="match status" value="1"/>
</dbReference>
<evidence type="ECO:0000256" key="2">
    <source>
        <dbReference type="ARBA" id="ARBA00023125"/>
    </source>
</evidence>
<accession>A0ABY7AHV8</accession>
<dbReference type="RefSeq" id="WP_268116552.1">
    <property type="nucleotide sequence ID" value="NZ_CP113524.1"/>
</dbReference>
<dbReference type="Gene3D" id="1.10.10.60">
    <property type="entry name" value="Homeodomain-like"/>
    <property type="match status" value="2"/>
</dbReference>
<dbReference type="SUPFAM" id="SSF159234">
    <property type="entry name" value="FomD-like"/>
    <property type="match status" value="1"/>
</dbReference>
<evidence type="ECO:0000313" key="6">
    <source>
        <dbReference type="Proteomes" id="UP001163115"/>
    </source>
</evidence>
<evidence type="ECO:0000256" key="1">
    <source>
        <dbReference type="ARBA" id="ARBA00023015"/>
    </source>
</evidence>
<dbReference type="PROSITE" id="PS01124">
    <property type="entry name" value="HTH_ARAC_FAMILY_2"/>
    <property type="match status" value="1"/>
</dbReference>
<dbReference type="InterPro" id="IPR007295">
    <property type="entry name" value="DUF402"/>
</dbReference>
<dbReference type="Proteomes" id="UP001163115">
    <property type="component" value="Chromosome"/>
</dbReference>
<name>A0ABY7AHV8_9FIRM</name>
<gene>
    <name evidence="5" type="ORF">OW255_10535</name>
</gene>
<evidence type="ECO:0000256" key="3">
    <source>
        <dbReference type="ARBA" id="ARBA00023163"/>
    </source>
</evidence>
<dbReference type="Gene3D" id="2.40.380.10">
    <property type="entry name" value="FomD-like"/>
    <property type="match status" value="1"/>
</dbReference>
<dbReference type="SMART" id="SM00342">
    <property type="entry name" value="HTH_ARAC"/>
    <property type="match status" value="1"/>
</dbReference>
<protein>
    <submittedName>
        <fullName evidence="5">Helix-turn-helix domain-containing protein</fullName>
    </submittedName>
</protein>
<dbReference type="InterPro" id="IPR050959">
    <property type="entry name" value="MarA-like"/>
</dbReference>
<feature type="domain" description="HTH araC/xylS-type" evidence="4">
    <location>
        <begin position="8"/>
        <end position="106"/>
    </location>
</feature>
<reference evidence="5" key="1">
    <citation type="submission" date="2022-11" db="EMBL/GenBank/DDBJ databases">
        <title>Lacrimispora xylanolytica sy1, complete genome.</title>
        <authorList>
            <person name="Choi S."/>
        </authorList>
    </citation>
    <scope>NUCLEOTIDE SEQUENCE</scope>
    <source>
        <strain evidence="5">Sy1</strain>
    </source>
</reference>
<dbReference type="SUPFAM" id="SSF46689">
    <property type="entry name" value="Homeodomain-like"/>
    <property type="match status" value="2"/>
</dbReference>
<dbReference type="InterPro" id="IPR009057">
    <property type="entry name" value="Homeodomain-like_sf"/>
</dbReference>
<evidence type="ECO:0000313" key="5">
    <source>
        <dbReference type="EMBL" id="WAJ25915.1"/>
    </source>
</evidence>
<organism evidence="5 6">
    <name type="scientific">Lacrimispora xylanolytica</name>
    <dbReference type="NCBI Taxonomy" id="29375"/>
    <lineage>
        <taxon>Bacteria</taxon>
        <taxon>Bacillati</taxon>
        <taxon>Bacillota</taxon>
        <taxon>Clostridia</taxon>
        <taxon>Lachnospirales</taxon>
        <taxon>Lachnospiraceae</taxon>
        <taxon>Lacrimispora</taxon>
    </lineage>
</organism>